<reference evidence="1 2" key="1">
    <citation type="journal article" date="2021" name="BMC Genomics">
        <title>Datura genome reveals duplications of psychoactive alkaloid biosynthetic genes and high mutation rate following tissue culture.</title>
        <authorList>
            <person name="Rajewski A."/>
            <person name="Carter-House D."/>
            <person name="Stajich J."/>
            <person name="Litt A."/>
        </authorList>
    </citation>
    <scope>NUCLEOTIDE SEQUENCE [LARGE SCALE GENOMIC DNA]</scope>
    <source>
        <strain evidence="1">AR-01</strain>
    </source>
</reference>
<name>A0ABS8SV27_DATST</name>
<protein>
    <submittedName>
        <fullName evidence="1">Uncharacterized protein</fullName>
    </submittedName>
</protein>
<accession>A0ABS8SV27</accession>
<evidence type="ECO:0000313" key="1">
    <source>
        <dbReference type="EMBL" id="MCD7462837.1"/>
    </source>
</evidence>
<keyword evidence="2" id="KW-1185">Reference proteome</keyword>
<dbReference type="Proteomes" id="UP000823775">
    <property type="component" value="Unassembled WGS sequence"/>
</dbReference>
<evidence type="ECO:0000313" key="2">
    <source>
        <dbReference type="Proteomes" id="UP000823775"/>
    </source>
</evidence>
<comment type="caution">
    <text evidence="1">The sequence shown here is derived from an EMBL/GenBank/DDBJ whole genome shotgun (WGS) entry which is preliminary data.</text>
</comment>
<organism evidence="1 2">
    <name type="scientific">Datura stramonium</name>
    <name type="common">Jimsonweed</name>
    <name type="synonym">Common thornapple</name>
    <dbReference type="NCBI Taxonomy" id="4076"/>
    <lineage>
        <taxon>Eukaryota</taxon>
        <taxon>Viridiplantae</taxon>
        <taxon>Streptophyta</taxon>
        <taxon>Embryophyta</taxon>
        <taxon>Tracheophyta</taxon>
        <taxon>Spermatophyta</taxon>
        <taxon>Magnoliopsida</taxon>
        <taxon>eudicotyledons</taxon>
        <taxon>Gunneridae</taxon>
        <taxon>Pentapetalae</taxon>
        <taxon>asterids</taxon>
        <taxon>lamiids</taxon>
        <taxon>Solanales</taxon>
        <taxon>Solanaceae</taxon>
        <taxon>Solanoideae</taxon>
        <taxon>Datureae</taxon>
        <taxon>Datura</taxon>
    </lineage>
</organism>
<dbReference type="PANTHER" id="PTHR31881:SF6">
    <property type="entry name" value="OS09G0494600 PROTEIN"/>
    <property type="match status" value="1"/>
</dbReference>
<gene>
    <name evidence="1" type="ORF">HAX54_049449</name>
</gene>
<proteinExistence type="predicted"/>
<dbReference type="EMBL" id="JACEIK010000838">
    <property type="protein sequence ID" value="MCD7462837.1"/>
    <property type="molecule type" value="Genomic_DNA"/>
</dbReference>
<dbReference type="PANTHER" id="PTHR31881">
    <property type="match status" value="1"/>
</dbReference>
<sequence>MRSVRGRSERKLIVLNELSQPIGPTELIVKELGSFLGTLARNETFCPINAEIEIIETQESEDGSQSSVDAFAEVIGPDHLGRVRLYGCEVTKTLWKQKMGDSRSYSNVTDEMIYKKIEEMEERMQQRMQEKFNVQKDAMEQDIIMNIIAQLQRLNTGLTLDPNMLRLHVRLPGEEASIQLINCPSADSNNQG</sequence>